<feature type="region of interest" description="Disordered" evidence="1">
    <location>
        <begin position="330"/>
        <end position="368"/>
    </location>
</feature>
<dbReference type="SUPFAM" id="SSF53474">
    <property type="entry name" value="alpha/beta-Hydrolases"/>
    <property type="match status" value="1"/>
</dbReference>
<reference evidence="2 3" key="1">
    <citation type="journal article" date="2016" name="Mol. Biol. Evol.">
        <title>Comparative Genomics of Early-Diverging Mushroom-Forming Fungi Provides Insights into the Origins of Lignocellulose Decay Capabilities.</title>
        <authorList>
            <person name="Nagy L.G."/>
            <person name="Riley R."/>
            <person name="Tritt A."/>
            <person name="Adam C."/>
            <person name="Daum C."/>
            <person name="Floudas D."/>
            <person name="Sun H."/>
            <person name="Yadav J.S."/>
            <person name="Pangilinan J."/>
            <person name="Larsson K.H."/>
            <person name="Matsuura K."/>
            <person name="Barry K."/>
            <person name="Labutti K."/>
            <person name="Kuo R."/>
            <person name="Ohm R.A."/>
            <person name="Bhattacharya S.S."/>
            <person name="Shirouzu T."/>
            <person name="Yoshinaga Y."/>
            <person name="Martin F.M."/>
            <person name="Grigoriev I.V."/>
            <person name="Hibbett D.S."/>
        </authorList>
    </citation>
    <scope>NUCLEOTIDE SEQUENCE [LARGE SCALE GENOMIC DNA]</scope>
    <source>
        <strain evidence="2 3">HHB12029</strain>
    </source>
</reference>
<dbReference type="STRING" id="1314781.A0A165QZX0"/>
<evidence type="ECO:0008006" key="4">
    <source>
        <dbReference type="Google" id="ProtNLM"/>
    </source>
</evidence>
<protein>
    <recommendedName>
        <fullName evidence="4">AB hydrolase-1 domain-containing protein</fullName>
    </recommendedName>
</protein>
<feature type="compositionally biased region" description="Low complexity" evidence="1">
    <location>
        <begin position="345"/>
        <end position="368"/>
    </location>
</feature>
<sequence length="435" mass="47983">MPHLHLIYIHGFRGDHTSFQAFPTDIYNSVRPRLPPHVELSSYLYPTYPSVRPVAYAVQQFLIWLAKQPPGPVILFAHSMGGLLAAEAAISPEASAQRIVGLVGLDVPFLGLHPHVIISGIASLVSKDDAPVGKEADMNSSKVHVVHERDAFAHPATNDTDSDARSTSSSSSGKKSLAETFTSFTTFVDKHRAHPVVQFLNRHADDPLGGVHQWIVKNLEFGSSMYDAPGLLHRYDALVHWRGKWLNYWTTTVPLPGVDPAFCPELLEVPSSPPPAALTPGLGKESAHPVLTLPFGLLSKKDKDETPKWWHSALPAEHELYEKVASYFSPKKDRDRPDESSAMLSPNVGGSNPLSSSSTSLSSTSSSSAEHRPHHFIVLPYNSGNRRAKWHCITITGAKDEVTAHQGIFMRDKNPDYDLFVDRVARLVELWSRDL</sequence>
<feature type="compositionally biased region" description="Basic and acidic residues" evidence="1">
    <location>
        <begin position="330"/>
        <end position="339"/>
    </location>
</feature>
<keyword evidence="3" id="KW-1185">Reference proteome</keyword>
<feature type="region of interest" description="Disordered" evidence="1">
    <location>
        <begin position="154"/>
        <end position="174"/>
    </location>
</feature>
<dbReference type="AlphaFoldDB" id="A0A165QZX0"/>
<dbReference type="Proteomes" id="UP000077266">
    <property type="component" value="Unassembled WGS sequence"/>
</dbReference>
<dbReference type="InterPro" id="IPR029058">
    <property type="entry name" value="AB_hydrolase_fold"/>
</dbReference>
<dbReference type="PANTHER" id="PTHR47842:SF3">
    <property type="entry name" value="DUF676 DOMAIN-CONTAINING PROTEIN"/>
    <property type="match status" value="1"/>
</dbReference>
<accession>A0A165QZX0</accession>
<evidence type="ECO:0000313" key="2">
    <source>
        <dbReference type="EMBL" id="KZW04296.1"/>
    </source>
</evidence>
<dbReference type="InParanoid" id="A0A165QZX0"/>
<dbReference type="OrthoDB" id="3248508at2759"/>
<proteinExistence type="predicted"/>
<gene>
    <name evidence="2" type="ORF">EXIGLDRAFT_22079</name>
</gene>
<dbReference type="EMBL" id="KV425882">
    <property type="protein sequence ID" value="KZW04296.1"/>
    <property type="molecule type" value="Genomic_DNA"/>
</dbReference>
<evidence type="ECO:0000256" key="1">
    <source>
        <dbReference type="SAM" id="MobiDB-lite"/>
    </source>
</evidence>
<dbReference type="Gene3D" id="3.40.50.1820">
    <property type="entry name" value="alpha/beta hydrolase"/>
    <property type="match status" value="1"/>
</dbReference>
<organism evidence="2 3">
    <name type="scientific">Exidia glandulosa HHB12029</name>
    <dbReference type="NCBI Taxonomy" id="1314781"/>
    <lineage>
        <taxon>Eukaryota</taxon>
        <taxon>Fungi</taxon>
        <taxon>Dikarya</taxon>
        <taxon>Basidiomycota</taxon>
        <taxon>Agaricomycotina</taxon>
        <taxon>Agaricomycetes</taxon>
        <taxon>Auriculariales</taxon>
        <taxon>Exidiaceae</taxon>
        <taxon>Exidia</taxon>
    </lineage>
</organism>
<evidence type="ECO:0000313" key="3">
    <source>
        <dbReference type="Proteomes" id="UP000077266"/>
    </source>
</evidence>
<name>A0A165QZX0_EXIGL</name>
<dbReference type="PANTHER" id="PTHR47842">
    <property type="entry name" value="EXPRESSED PROTEIN"/>
    <property type="match status" value="1"/>
</dbReference>